<dbReference type="InterPro" id="IPR005471">
    <property type="entry name" value="Tscrpt_reg_IclR_N"/>
</dbReference>
<protein>
    <recommendedName>
        <fullName evidence="6">Glycerol operon regulatory protein</fullName>
    </recommendedName>
</protein>
<accession>A0A930UTY4</accession>
<dbReference type="SUPFAM" id="SSF46785">
    <property type="entry name" value="Winged helix' DNA-binding domain"/>
    <property type="match status" value="1"/>
</dbReference>
<sequence>MSGNVQSVERAASVLTVLAGAHRSMDLAEIASAVGLPKTTVHGLLATMRGVGWVEQDRPSAGYRVARRLSGLATSLDPADLRSAATPWMDRLALDTGLEVHLARRDRDVARLVQHVYRPDNTAQRLRVGEALPLHATALGKVLLAETTGAEPTADQLETFTRFTVTDHGVLDEELAGVRAEGHAVETGEYYPDLHGLAVPVRGSVGECLAALAVVGRRDEVLERGRAASKPLAALVRAAGYVSRSIVGLA</sequence>
<dbReference type="EMBL" id="JADIVZ010000001">
    <property type="protein sequence ID" value="MBF4160783.1"/>
    <property type="molecule type" value="Genomic_DNA"/>
</dbReference>
<gene>
    <name evidence="9" type="ORF">ISG29_03720</name>
</gene>
<dbReference type="PANTHER" id="PTHR30136">
    <property type="entry name" value="HELIX-TURN-HELIX TRANSCRIPTIONAL REGULATOR, ICLR FAMILY"/>
    <property type="match status" value="1"/>
</dbReference>
<dbReference type="AlphaFoldDB" id="A0A930UTY4"/>
<dbReference type="PROSITE" id="PS51078">
    <property type="entry name" value="ICLR_ED"/>
    <property type="match status" value="1"/>
</dbReference>
<dbReference type="RefSeq" id="WP_194501961.1">
    <property type="nucleotide sequence ID" value="NZ_JADIVZ010000001.1"/>
</dbReference>
<dbReference type="Pfam" id="PF09339">
    <property type="entry name" value="HTH_IclR"/>
    <property type="match status" value="1"/>
</dbReference>
<dbReference type="InterPro" id="IPR014757">
    <property type="entry name" value="Tscrpt_reg_IclR_C"/>
</dbReference>
<dbReference type="GO" id="GO:0003700">
    <property type="term" value="F:DNA-binding transcription factor activity"/>
    <property type="evidence" value="ECO:0007669"/>
    <property type="project" value="TreeGrafter"/>
</dbReference>
<dbReference type="InterPro" id="IPR050707">
    <property type="entry name" value="HTH_MetabolicPath_Reg"/>
</dbReference>
<dbReference type="SMART" id="SM00346">
    <property type="entry name" value="HTH_ICLR"/>
    <property type="match status" value="1"/>
</dbReference>
<evidence type="ECO:0000259" key="7">
    <source>
        <dbReference type="PROSITE" id="PS51077"/>
    </source>
</evidence>
<comment type="function">
    <text evidence="5">May be an activator protein for the gylABX operon.</text>
</comment>
<keyword evidence="3" id="KW-0238">DNA-binding</keyword>
<organism evidence="9 10">
    <name type="scientific">Nocardioides acrostichi</name>
    <dbReference type="NCBI Taxonomy" id="2784339"/>
    <lineage>
        <taxon>Bacteria</taxon>
        <taxon>Bacillati</taxon>
        <taxon>Actinomycetota</taxon>
        <taxon>Actinomycetes</taxon>
        <taxon>Propionibacteriales</taxon>
        <taxon>Nocardioidaceae</taxon>
        <taxon>Nocardioides</taxon>
    </lineage>
</organism>
<dbReference type="Gene3D" id="3.30.450.40">
    <property type="match status" value="1"/>
</dbReference>
<evidence type="ECO:0000259" key="8">
    <source>
        <dbReference type="PROSITE" id="PS51078"/>
    </source>
</evidence>
<evidence type="ECO:0000256" key="5">
    <source>
        <dbReference type="ARBA" id="ARBA00058938"/>
    </source>
</evidence>
<dbReference type="InterPro" id="IPR029016">
    <property type="entry name" value="GAF-like_dom_sf"/>
</dbReference>
<dbReference type="InterPro" id="IPR036390">
    <property type="entry name" value="WH_DNA-bd_sf"/>
</dbReference>
<dbReference type="Pfam" id="PF01614">
    <property type="entry name" value="IclR_C"/>
    <property type="match status" value="1"/>
</dbReference>
<evidence type="ECO:0000256" key="4">
    <source>
        <dbReference type="ARBA" id="ARBA00023163"/>
    </source>
</evidence>
<evidence type="ECO:0000313" key="9">
    <source>
        <dbReference type="EMBL" id="MBF4160783.1"/>
    </source>
</evidence>
<dbReference type="PANTHER" id="PTHR30136:SF24">
    <property type="entry name" value="HTH-TYPE TRANSCRIPTIONAL REPRESSOR ALLR"/>
    <property type="match status" value="1"/>
</dbReference>
<evidence type="ECO:0000256" key="2">
    <source>
        <dbReference type="ARBA" id="ARBA00023015"/>
    </source>
</evidence>
<dbReference type="PROSITE" id="PS51077">
    <property type="entry name" value="HTH_ICLR"/>
    <property type="match status" value="1"/>
</dbReference>
<dbReference type="GO" id="GO:0006071">
    <property type="term" value="P:glycerol metabolic process"/>
    <property type="evidence" value="ECO:0007669"/>
    <property type="project" value="UniProtKB-KW"/>
</dbReference>
<feature type="domain" description="HTH iclR-type" evidence="7">
    <location>
        <begin position="5"/>
        <end position="67"/>
    </location>
</feature>
<evidence type="ECO:0000313" key="10">
    <source>
        <dbReference type="Proteomes" id="UP000656804"/>
    </source>
</evidence>
<dbReference type="FunFam" id="1.10.10.10:FF:000056">
    <property type="entry name" value="IclR family transcriptional regulator"/>
    <property type="match status" value="1"/>
</dbReference>
<dbReference type="GO" id="GO:0045892">
    <property type="term" value="P:negative regulation of DNA-templated transcription"/>
    <property type="evidence" value="ECO:0007669"/>
    <property type="project" value="TreeGrafter"/>
</dbReference>
<evidence type="ECO:0000256" key="3">
    <source>
        <dbReference type="ARBA" id="ARBA00023125"/>
    </source>
</evidence>
<dbReference type="GO" id="GO:0003677">
    <property type="term" value="F:DNA binding"/>
    <property type="evidence" value="ECO:0007669"/>
    <property type="project" value="UniProtKB-KW"/>
</dbReference>
<keyword evidence="4" id="KW-0804">Transcription</keyword>
<dbReference type="SUPFAM" id="SSF55781">
    <property type="entry name" value="GAF domain-like"/>
    <property type="match status" value="1"/>
</dbReference>
<evidence type="ECO:0000256" key="1">
    <source>
        <dbReference type="ARBA" id="ARBA00022798"/>
    </source>
</evidence>
<proteinExistence type="predicted"/>
<keyword evidence="10" id="KW-1185">Reference proteome</keyword>
<evidence type="ECO:0000256" key="6">
    <source>
        <dbReference type="ARBA" id="ARBA00070406"/>
    </source>
</evidence>
<keyword evidence="2" id="KW-0805">Transcription regulation</keyword>
<dbReference type="Gene3D" id="1.10.10.10">
    <property type="entry name" value="Winged helix-like DNA-binding domain superfamily/Winged helix DNA-binding domain"/>
    <property type="match status" value="1"/>
</dbReference>
<keyword evidence="1" id="KW-0319">Glycerol metabolism</keyword>
<comment type="caution">
    <text evidence="9">The sequence shown here is derived from an EMBL/GenBank/DDBJ whole genome shotgun (WGS) entry which is preliminary data.</text>
</comment>
<dbReference type="Proteomes" id="UP000656804">
    <property type="component" value="Unassembled WGS sequence"/>
</dbReference>
<name>A0A930UTY4_9ACTN</name>
<feature type="domain" description="IclR-ED" evidence="8">
    <location>
        <begin position="67"/>
        <end position="248"/>
    </location>
</feature>
<dbReference type="InterPro" id="IPR036388">
    <property type="entry name" value="WH-like_DNA-bd_sf"/>
</dbReference>
<reference evidence="9" key="1">
    <citation type="submission" date="2020-11" db="EMBL/GenBank/DDBJ databases">
        <title>Nocardioides sp. CBS4Y-1, whole genome shotgun sequence.</title>
        <authorList>
            <person name="Tuo L."/>
        </authorList>
    </citation>
    <scope>NUCLEOTIDE SEQUENCE</scope>
    <source>
        <strain evidence="9">CBS4Y-1</strain>
    </source>
</reference>